<dbReference type="Gene3D" id="2.40.128.150">
    <property type="entry name" value="Cysteine proteinases"/>
    <property type="match status" value="1"/>
</dbReference>
<dbReference type="Proteomes" id="UP000615755">
    <property type="component" value="Unassembled WGS sequence"/>
</dbReference>
<dbReference type="Gene3D" id="3.30.2140.10">
    <property type="entry name" value="Arylamine N-acetyltransferase"/>
    <property type="match status" value="1"/>
</dbReference>
<reference evidence="2 3" key="1">
    <citation type="submission" date="2015-03" db="EMBL/GenBank/DDBJ databases">
        <title>Genome sequence of Pseudoalteromonas aurantia.</title>
        <authorList>
            <person name="Xie B.-B."/>
            <person name="Rong J.-C."/>
            <person name="Qin Q.-L."/>
            <person name="Zhang Y.-Z."/>
        </authorList>
    </citation>
    <scope>NUCLEOTIDE SEQUENCE [LARGE SCALE GENOMIC DNA]</scope>
    <source>
        <strain evidence="2 3">208</strain>
    </source>
</reference>
<proteinExistence type="inferred from homology"/>
<keyword evidence="3" id="KW-1185">Reference proteome</keyword>
<dbReference type="PANTHER" id="PTHR11786">
    <property type="entry name" value="N-HYDROXYARYLAMINE O-ACETYLTRANSFERASE"/>
    <property type="match status" value="1"/>
</dbReference>
<name>A0ABR9EGK0_9GAMM</name>
<evidence type="ECO:0000313" key="2">
    <source>
        <dbReference type="EMBL" id="MBE0369857.1"/>
    </source>
</evidence>
<comment type="similarity">
    <text evidence="1">Belongs to the arylamine N-acetyltransferase family.</text>
</comment>
<accession>A0ABR9EGK0</accession>
<dbReference type="RefSeq" id="WP_192509049.1">
    <property type="nucleotide sequence ID" value="NZ_AQGV01000014.1"/>
</dbReference>
<dbReference type="InterPro" id="IPR001447">
    <property type="entry name" value="Arylamine_N-AcTrfase"/>
</dbReference>
<dbReference type="EMBL" id="AQGV01000014">
    <property type="protein sequence ID" value="MBE0369857.1"/>
    <property type="molecule type" value="Genomic_DNA"/>
</dbReference>
<comment type="caution">
    <text evidence="2">The sequence shown here is derived from an EMBL/GenBank/DDBJ whole genome shotgun (WGS) entry which is preliminary data.</text>
</comment>
<dbReference type="SUPFAM" id="SSF54001">
    <property type="entry name" value="Cysteine proteinases"/>
    <property type="match status" value="1"/>
</dbReference>
<organism evidence="2 3">
    <name type="scientific">Pseudoalteromonas aurantia 208</name>
    <dbReference type="NCBI Taxonomy" id="1314867"/>
    <lineage>
        <taxon>Bacteria</taxon>
        <taxon>Pseudomonadati</taxon>
        <taxon>Pseudomonadota</taxon>
        <taxon>Gammaproteobacteria</taxon>
        <taxon>Alteromonadales</taxon>
        <taxon>Pseudoalteromonadaceae</taxon>
        <taxon>Pseudoalteromonas</taxon>
    </lineage>
</organism>
<evidence type="ECO:0000256" key="1">
    <source>
        <dbReference type="ARBA" id="ARBA00006547"/>
    </source>
</evidence>
<sequence>MEKCDALYIQQYLAQLDLAGDLTGLALVGALQARHLAEFSFSSINAMSDTLLPLDEELLFDRLISQHQGGYCFEHNKVAGVALSALGFEVRPVLARVMLNGAKTNPRTHRLTLLTFEDNEYLVDVGFGVNTPIIPLSINRNNVIKQENNEYEIKRTENAVTVKMLAPEPISLYEVDLSIVYEGDCDVAHFYSHQHPNAGFVNNLVVSRIEQGERYLIRNNSYIYCNENTDEHSEQIIDNAGQLHTLFTERFKLKINAKKTEQVFKKMRNMVEKGLK</sequence>
<dbReference type="Pfam" id="PF00797">
    <property type="entry name" value="Acetyltransf_2"/>
    <property type="match status" value="1"/>
</dbReference>
<gene>
    <name evidence="2" type="primary">nhoA</name>
    <name evidence="2" type="ORF">PAUR_a4442</name>
</gene>
<protein>
    <submittedName>
        <fullName evidence="2">N-hydroxyarylamine O-acetyltransferase</fullName>
    </submittedName>
</protein>
<dbReference type="PANTHER" id="PTHR11786:SF0">
    <property type="entry name" value="ARYLAMINE N-ACETYLTRANSFERASE 4-RELATED"/>
    <property type="match status" value="1"/>
</dbReference>
<dbReference type="InterPro" id="IPR038765">
    <property type="entry name" value="Papain-like_cys_pep_sf"/>
</dbReference>
<evidence type="ECO:0000313" key="3">
    <source>
        <dbReference type="Proteomes" id="UP000615755"/>
    </source>
</evidence>